<dbReference type="OrthoDB" id="9807606at2"/>
<proteinExistence type="predicted"/>
<dbReference type="STRING" id="1834516.BL253_37220"/>
<comment type="caution">
    <text evidence="1">The sequence shown here is derived from an EMBL/GenBank/DDBJ whole genome shotgun (WGS) entry which is preliminary data.</text>
</comment>
<reference evidence="2" key="1">
    <citation type="submission" date="2016-10" db="EMBL/GenBank/DDBJ databases">
        <title>Frankia sp. NRRL B-16386 Genome sequencing.</title>
        <authorList>
            <person name="Ghodhbane-Gtari F."/>
            <person name="Swanson E."/>
            <person name="Gueddou A."/>
            <person name="Hezbri K."/>
            <person name="Ktari K."/>
            <person name="Nouioui I."/>
            <person name="Morris K."/>
            <person name="Simpson S."/>
            <person name="Abebe-Akele F."/>
            <person name="Thomas K."/>
            <person name="Gtari M."/>
            <person name="Tisa L.S."/>
        </authorList>
    </citation>
    <scope>NUCLEOTIDE SEQUENCE [LARGE SCALE GENOMIC DNA]</scope>
    <source>
        <strain evidence="2">NRRL B-16386</strain>
    </source>
</reference>
<dbReference type="Gene3D" id="3.90.226.10">
    <property type="entry name" value="2-enoyl-CoA Hydratase, Chain A, domain 1"/>
    <property type="match status" value="1"/>
</dbReference>
<evidence type="ECO:0008006" key="3">
    <source>
        <dbReference type="Google" id="ProtNLM"/>
    </source>
</evidence>
<dbReference type="PANTHER" id="PTHR11941:SF54">
    <property type="entry name" value="ENOYL-COA HYDRATASE, MITOCHONDRIAL"/>
    <property type="match status" value="1"/>
</dbReference>
<dbReference type="InterPro" id="IPR029045">
    <property type="entry name" value="ClpP/crotonase-like_dom_sf"/>
</dbReference>
<dbReference type="SUPFAM" id="SSF52096">
    <property type="entry name" value="ClpP/crotonase"/>
    <property type="match status" value="1"/>
</dbReference>
<dbReference type="CDD" id="cd06558">
    <property type="entry name" value="crotonase-like"/>
    <property type="match status" value="1"/>
</dbReference>
<dbReference type="GO" id="GO:0003824">
    <property type="term" value="F:catalytic activity"/>
    <property type="evidence" value="ECO:0007669"/>
    <property type="project" value="UniProtKB-ARBA"/>
</dbReference>
<gene>
    <name evidence="1" type="ORF">BL253_37220</name>
</gene>
<dbReference type="GO" id="GO:0006635">
    <property type="term" value="P:fatty acid beta-oxidation"/>
    <property type="evidence" value="ECO:0007669"/>
    <property type="project" value="TreeGrafter"/>
</dbReference>
<dbReference type="Pfam" id="PF00378">
    <property type="entry name" value="ECH_1"/>
    <property type="match status" value="1"/>
</dbReference>
<protein>
    <recommendedName>
        <fullName evidence="3">Enoyl-CoA hydratase</fullName>
    </recommendedName>
</protein>
<dbReference type="InterPro" id="IPR001753">
    <property type="entry name" value="Enoyl-CoA_hydra/iso"/>
</dbReference>
<dbReference type="EMBL" id="MOMC01000130">
    <property type="protein sequence ID" value="ONH21947.1"/>
    <property type="molecule type" value="Genomic_DNA"/>
</dbReference>
<name>A0A1V2HZG2_9ACTN</name>
<evidence type="ECO:0000313" key="2">
    <source>
        <dbReference type="Proteomes" id="UP000188929"/>
    </source>
</evidence>
<dbReference type="Proteomes" id="UP000188929">
    <property type="component" value="Unassembled WGS sequence"/>
</dbReference>
<dbReference type="PANTHER" id="PTHR11941">
    <property type="entry name" value="ENOYL-COA HYDRATASE-RELATED"/>
    <property type="match status" value="1"/>
</dbReference>
<dbReference type="AlphaFoldDB" id="A0A1V2HZG2"/>
<accession>A0A1V2HZG2</accession>
<organism evidence="1 2">
    <name type="scientific">Pseudofrankia asymbiotica</name>
    <dbReference type="NCBI Taxonomy" id="1834516"/>
    <lineage>
        <taxon>Bacteria</taxon>
        <taxon>Bacillati</taxon>
        <taxon>Actinomycetota</taxon>
        <taxon>Actinomycetes</taxon>
        <taxon>Frankiales</taxon>
        <taxon>Frankiaceae</taxon>
        <taxon>Pseudofrankia</taxon>
    </lineage>
</organism>
<dbReference type="RefSeq" id="WP_076822937.1">
    <property type="nucleotide sequence ID" value="NZ_MOMC01000130.1"/>
</dbReference>
<evidence type="ECO:0000313" key="1">
    <source>
        <dbReference type="EMBL" id="ONH21947.1"/>
    </source>
</evidence>
<sequence>MAGIRIEEHGDVAEIVLDAPPLNLWTGTITAEFEGLLAALPGRFRAVMFRAEGEVFCGGVDVHEFQGLSENDGVMLMARILGLTHMIEALPVPTIAVVDGLNLTIGFELSLGCDLLWASDRAKMGLVEAKVGLLPAGGGVQRLVARAGVARAARMVLTGEVLPAATLEAWGIVNQICPADQLLPTAREYAAALAAGPTIAFASAKQLLRLARDAGTAAADAATPHLGGRPFGTEDLPAGIASLLEHGRGKAVFKGR</sequence>
<keyword evidence="2" id="KW-1185">Reference proteome</keyword>